<evidence type="ECO:0008006" key="3">
    <source>
        <dbReference type="Google" id="ProtNLM"/>
    </source>
</evidence>
<gene>
    <name evidence="1" type="ORF">IE37_03270</name>
</gene>
<dbReference type="OrthoDB" id="2053653at2"/>
<dbReference type="EMBL" id="QGDI01000017">
    <property type="protein sequence ID" value="PWJ09976.1"/>
    <property type="molecule type" value="Genomic_DNA"/>
</dbReference>
<protein>
    <recommendedName>
        <fullName evidence="3">Sucrose-6-phosphate hydrolase</fullName>
    </recommendedName>
</protein>
<proteinExistence type="predicted"/>
<accession>A0A315XT86</accession>
<evidence type="ECO:0000313" key="1">
    <source>
        <dbReference type="EMBL" id="PWJ09976.1"/>
    </source>
</evidence>
<evidence type="ECO:0000313" key="2">
    <source>
        <dbReference type="Proteomes" id="UP000245720"/>
    </source>
</evidence>
<dbReference type="AlphaFoldDB" id="A0A315XT86"/>
<dbReference type="RefSeq" id="WP_109727933.1">
    <property type="nucleotide sequence ID" value="NZ_QGDI01000017.1"/>
</dbReference>
<sequence>MENGLIYLDTYILQQDMRIRLPKSILSNLSVEKGKSKFSIYIDRANNRLILQPDDKMEDNGGTSKK</sequence>
<name>A0A315XT86_RUMFL</name>
<organism evidence="1 2">
    <name type="scientific">Ruminococcus flavefaciens</name>
    <dbReference type="NCBI Taxonomy" id="1265"/>
    <lineage>
        <taxon>Bacteria</taxon>
        <taxon>Bacillati</taxon>
        <taxon>Bacillota</taxon>
        <taxon>Clostridia</taxon>
        <taxon>Eubacteriales</taxon>
        <taxon>Oscillospiraceae</taxon>
        <taxon>Ruminococcus</taxon>
    </lineage>
</organism>
<reference evidence="1 2" key="1">
    <citation type="submission" date="2018-05" db="EMBL/GenBank/DDBJ databases">
        <title>The Hungate 1000. A catalogue of reference genomes from the rumen microbiome.</title>
        <authorList>
            <person name="Kelly W."/>
        </authorList>
    </citation>
    <scope>NUCLEOTIDE SEQUENCE [LARGE SCALE GENOMIC DNA]</scope>
    <source>
        <strain evidence="1 2">SAb67</strain>
    </source>
</reference>
<comment type="caution">
    <text evidence="1">The sequence shown here is derived from an EMBL/GenBank/DDBJ whole genome shotgun (WGS) entry which is preliminary data.</text>
</comment>
<dbReference type="Proteomes" id="UP000245720">
    <property type="component" value="Unassembled WGS sequence"/>
</dbReference>